<feature type="binding site" evidence="8">
    <location>
        <position position="1257"/>
    </location>
    <ligand>
        <name>Zn(2+)</name>
        <dbReference type="ChEBI" id="CHEBI:29105"/>
        <label>1</label>
    </ligand>
</feature>
<feature type="binding site" evidence="8">
    <location>
        <position position="1260"/>
    </location>
    <ligand>
        <name>Zn(2+)</name>
        <dbReference type="ChEBI" id="CHEBI:29105"/>
        <label>1</label>
    </ligand>
</feature>
<proteinExistence type="inferred from homology"/>
<dbReference type="PANTHER" id="PTHR10333">
    <property type="entry name" value="INHIBITOR OF GROWTH PROTEIN"/>
    <property type="match status" value="1"/>
</dbReference>
<evidence type="ECO:0000256" key="8">
    <source>
        <dbReference type="PIRSR" id="PIRSR628651-51"/>
    </source>
</evidence>
<feature type="coiled-coil region" evidence="10">
    <location>
        <begin position="869"/>
        <end position="903"/>
    </location>
</feature>
<gene>
    <name evidence="14" type="ORF">HYALB_00006786</name>
</gene>
<keyword evidence="10" id="KW-0175">Coiled coil</keyword>
<feature type="region of interest" description="Disordered" evidence="11">
    <location>
        <begin position="1113"/>
        <end position="1215"/>
    </location>
</feature>
<dbReference type="GO" id="GO:0000123">
    <property type="term" value="C:histone acetyltransferase complex"/>
    <property type="evidence" value="ECO:0007669"/>
    <property type="project" value="TreeGrafter"/>
</dbReference>
<evidence type="ECO:0000256" key="10">
    <source>
        <dbReference type="SAM" id="Coils"/>
    </source>
</evidence>
<evidence type="ECO:0000313" key="14">
    <source>
        <dbReference type="EMBL" id="CAG8983820.1"/>
    </source>
</evidence>
<comment type="caution">
    <text evidence="14">The sequence shown here is derived from an EMBL/GenBank/DDBJ whole genome shotgun (WGS) entry which is preliminary data.</text>
</comment>
<evidence type="ECO:0000256" key="7">
    <source>
        <dbReference type="PIRSR" id="PIRSR628651-50"/>
    </source>
</evidence>
<feature type="region of interest" description="Disordered" evidence="11">
    <location>
        <begin position="1029"/>
        <end position="1095"/>
    </location>
</feature>
<name>A0A9N9Q8F5_9HELO</name>
<protein>
    <recommendedName>
        <fullName evidence="13">PHD-type domain-containing protein</fullName>
    </recommendedName>
</protein>
<dbReference type="SMART" id="SM00249">
    <property type="entry name" value="PHD"/>
    <property type="match status" value="1"/>
</dbReference>
<feature type="site" description="Histone H3K4me3 binding" evidence="7">
    <location>
        <position position="1243"/>
    </location>
</feature>
<evidence type="ECO:0000256" key="11">
    <source>
        <dbReference type="SAM" id="MobiDB-lite"/>
    </source>
</evidence>
<dbReference type="Gene3D" id="3.30.40.10">
    <property type="entry name" value="Zinc/RING finger domain, C3HC4 (zinc finger)"/>
    <property type="match status" value="1"/>
</dbReference>
<keyword evidence="3 8" id="KW-0479">Metal-binding</keyword>
<feature type="binding site" evidence="8">
    <location>
        <position position="1233"/>
    </location>
    <ligand>
        <name>Zn(2+)</name>
        <dbReference type="ChEBI" id="CHEBI:29105"/>
        <label>1</label>
    </ligand>
</feature>
<dbReference type="InterPro" id="IPR019786">
    <property type="entry name" value="Zinc_finger_PHD-type_CS"/>
</dbReference>
<keyword evidence="12" id="KW-1133">Transmembrane helix</keyword>
<evidence type="ECO:0000313" key="15">
    <source>
        <dbReference type="Proteomes" id="UP000701801"/>
    </source>
</evidence>
<evidence type="ECO:0000259" key="13">
    <source>
        <dbReference type="PROSITE" id="PS50016"/>
    </source>
</evidence>
<keyword evidence="4 9" id="KW-0863">Zinc-finger</keyword>
<feature type="site" description="Histone H3K4me3 binding" evidence="7">
    <location>
        <position position="1247"/>
    </location>
</feature>
<dbReference type="CDD" id="cd15505">
    <property type="entry name" value="PHD_ING"/>
    <property type="match status" value="1"/>
</dbReference>
<keyword evidence="15" id="KW-1185">Reference proteome</keyword>
<dbReference type="GO" id="GO:0006355">
    <property type="term" value="P:regulation of DNA-templated transcription"/>
    <property type="evidence" value="ECO:0007669"/>
    <property type="project" value="TreeGrafter"/>
</dbReference>
<dbReference type="Gene3D" id="6.10.140.1740">
    <property type="match status" value="1"/>
</dbReference>
<dbReference type="GO" id="GO:0004402">
    <property type="term" value="F:histone acetyltransferase activity"/>
    <property type="evidence" value="ECO:0007669"/>
    <property type="project" value="TreeGrafter"/>
</dbReference>
<evidence type="ECO:0000256" key="6">
    <source>
        <dbReference type="ARBA" id="ARBA00023242"/>
    </source>
</evidence>
<feature type="binding site" evidence="8">
    <location>
        <position position="1251"/>
    </location>
    <ligand>
        <name>Zn(2+)</name>
        <dbReference type="ChEBI" id="CHEBI:29105"/>
        <label>2</label>
    </ligand>
</feature>
<feature type="transmembrane region" description="Helical" evidence="12">
    <location>
        <begin position="112"/>
        <end position="138"/>
    </location>
</feature>
<dbReference type="OrthoDB" id="5411773at2759"/>
<dbReference type="GO" id="GO:0008270">
    <property type="term" value="F:zinc ion binding"/>
    <property type="evidence" value="ECO:0007669"/>
    <property type="project" value="UniProtKB-KW"/>
</dbReference>
<evidence type="ECO:0000256" key="12">
    <source>
        <dbReference type="SAM" id="Phobius"/>
    </source>
</evidence>
<dbReference type="InterPro" id="IPR013083">
    <property type="entry name" value="Znf_RING/FYVE/PHD"/>
</dbReference>
<evidence type="ECO:0000256" key="2">
    <source>
        <dbReference type="ARBA" id="ARBA00010210"/>
    </source>
</evidence>
<comment type="subcellular location">
    <subcellularLocation>
        <location evidence="1">Nucleus</location>
    </subcellularLocation>
</comment>
<feature type="transmembrane region" description="Helical" evidence="12">
    <location>
        <begin position="216"/>
        <end position="237"/>
    </location>
</feature>
<evidence type="ECO:0000256" key="9">
    <source>
        <dbReference type="PROSITE-ProRule" id="PRU00146"/>
    </source>
</evidence>
<feature type="site" description="Histone H3K4me3 binding" evidence="7">
    <location>
        <position position="1232"/>
    </location>
</feature>
<feature type="binding site" evidence="8">
    <location>
        <position position="1275"/>
    </location>
    <ligand>
        <name>Zn(2+)</name>
        <dbReference type="ChEBI" id="CHEBI:29105"/>
        <label>2</label>
    </ligand>
</feature>
<dbReference type="SUPFAM" id="SSF57903">
    <property type="entry name" value="FYVE/PHD zinc finger"/>
    <property type="match status" value="1"/>
</dbReference>
<feature type="compositionally biased region" description="Polar residues" evidence="11">
    <location>
        <begin position="1085"/>
        <end position="1095"/>
    </location>
</feature>
<dbReference type="PROSITE" id="PS01359">
    <property type="entry name" value="ZF_PHD_1"/>
    <property type="match status" value="1"/>
</dbReference>
<reference evidence="14" key="1">
    <citation type="submission" date="2021-07" db="EMBL/GenBank/DDBJ databases">
        <authorList>
            <person name="Durling M."/>
        </authorList>
    </citation>
    <scope>NUCLEOTIDE SEQUENCE</scope>
</reference>
<dbReference type="InterPro" id="IPR019787">
    <property type="entry name" value="Znf_PHD-finger"/>
</dbReference>
<keyword evidence="12" id="KW-0472">Membrane</keyword>
<evidence type="ECO:0000256" key="5">
    <source>
        <dbReference type="ARBA" id="ARBA00022833"/>
    </source>
</evidence>
<feature type="compositionally biased region" description="Basic and acidic residues" evidence="11">
    <location>
        <begin position="1056"/>
        <end position="1071"/>
    </location>
</feature>
<sequence>MTSRVSKSPARAVVRREDDAPLRASKLPAFVRFPLLVILSLSMSSLSHALRETYFGDSGEIGALTRRYDNTWNDMAAAAGWRCFLLGLGWFGDYDSYDTAALSLLAYGPHSYLLNSFYNLNTVTVVAPLLINILSVALPFRLLRPLSRPHATSASPGSVSVPNKYIVTDSSIQFLTTVFAAMIYGTTLFTAYSTFLPTYLVTYFADIPSVEVAHKATPITLFPITLVFGLAANSLIFTPSIATDAKRTAFDPKTTTLMETFWYNVWGYNTRTKTVIKRTATLALISGVNTFGSTYNTIGVEAMGALAYSLVLPFASDSLSIARRSDRRSYNTPSSLIRAPYPTDEKMALMAADASRRAANRVAWPMGLRCTALDRVAVADDFASDLPCTWGEGEKPKKRVTLRALTDRFLPIIRWLDDSGIWSCRIKLPQSPPLAHADSSRVPPDQQAHHRFGNTMAPQNPKSMDFPIESVSPSSRRNKGKLAEAIQSMGKMNGGLQLDLPTDPDAQATVTDFLDFTEYLPSDMVRSLTLIGNLDSTYTKASVEVHELTKQYGDLPNLPADGRPDPAKLRADISQNLGEAISARTASFAEACRMLENVERHYNRIKTIHAKLHSIADAYPSSREASPVLQKSKSPAVSRAPKITLRVGNGGAPDGGARRVRKHRAPRITVPGEVLAPYELDYESYGSESDDSSVDQFVTPRETPALSNNGGAGRIKLKVPKRERPPKPPKENRPAGFGTNVHSQLAGISTSNALRLLAPPPSDAKPGSDHLPWLALSDYELGVLRKKMKKNAVWSPSDTMINRELKLRGRGMEAYKMAVAEAEERGETIAEPPQISGQVVHDKGALSVEAAQTSLKETSPVVNRGMKLNEQKKIKRENQKKELEAAEEGFEEAQRKAGNAKAAMENLFGATAKEDKKSNTKTPSKTPARKRKRDPSEADGEAEKTNGVTTAVKPAARPLLKRSKTETPVPVPQPITAKQSTPALSEATPSVSSEVTSVPSIPSVVTPVPVPAPITAQLPTLLPAPIDVSSETPKASLPAALPSPKKSSTPILPPIKDNKKPLKKEAIRKIEVPTATSERPRRGSAANTPITASMVITPTSTTAPLIVPVHATASEILPAKRPTSSRSKPASVEREAPLSTSIVERPRRSSTARNTPAPPEARQPSKRTRRPAPGVVQKGSEDSTAVSVGKRSSATRKKAGPKKDKKDGREGSAIFDEIDDEGNIIDPNEPRYCTCNRVSFGVMIKCDREDCEKEWFHLECVGLTQATTTRRKWYCPDCRAILGLGEEGKVNGGGRKK</sequence>
<comment type="similarity">
    <text evidence="2">Belongs to the ING family.</text>
</comment>
<feature type="site" description="Histone H3K4me3 binding" evidence="7">
    <location>
        <position position="1255"/>
    </location>
</feature>
<keyword evidence="6" id="KW-0539">Nucleus</keyword>
<feature type="region of interest" description="Disordered" evidence="11">
    <location>
        <begin position="433"/>
        <end position="477"/>
    </location>
</feature>
<feature type="compositionally biased region" description="Basic and acidic residues" evidence="11">
    <location>
        <begin position="1201"/>
        <end position="1210"/>
    </location>
</feature>
<dbReference type="PROSITE" id="PS50016">
    <property type="entry name" value="ZF_PHD_2"/>
    <property type="match status" value="1"/>
</dbReference>
<dbReference type="EMBL" id="CAJVRM010000740">
    <property type="protein sequence ID" value="CAG8983820.1"/>
    <property type="molecule type" value="Genomic_DNA"/>
</dbReference>
<feature type="compositionally biased region" description="Polar residues" evidence="11">
    <location>
        <begin position="1182"/>
        <end position="1192"/>
    </location>
</feature>
<evidence type="ECO:0000256" key="3">
    <source>
        <dbReference type="ARBA" id="ARBA00022723"/>
    </source>
</evidence>
<feature type="compositionally biased region" description="Low complexity" evidence="11">
    <location>
        <begin position="985"/>
        <end position="1005"/>
    </location>
</feature>
<dbReference type="InterPro" id="IPR028651">
    <property type="entry name" value="ING_fam"/>
</dbReference>
<feature type="transmembrane region" description="Helical" evidence="12">
    <location>
        <begin position="174"/>
        <end position="196"/>
    </location>
</feature>
<accession>A0A9N9Q8F5</accession>
<feature type="binding site" evidence="8">
    <location>
        <position position="1278"/>
    </location>
    <ligand>
        <name>Zn(2+)</name>
        <dbReference type="ChEBI" id="CHEBI:29105"/>
        <label>2</label>
    </ligand>
</feature>
<feature type="compositionally biased region" description="Low complexity" evidence="11">
    <location>
        <begin position="1033"/>
        <end position="1048"/>
    </location>
</feature>
<keyword evidence="12" id="KW-0812">Transmembrane</keyword>
<feature type="domain" description="PHD-type" evidence="13">
    <location>
        <begin position="1230"/>
        <end position="1281"/>
    </location>
</feature>
<dbReference type="InterPro" id="IPR001965">
    <property type="entry name" value="Znf_PHD"/>
</dbReference>
<feature type="binding site" evidence="8">
    <location>
        <position position="1235"/>
    </location>
    <ligand>
        <name>Zn(2+)</name>
        <dbReference type="ChEBI" id="CHEBI:29105"/>
        <label>1</label>
    </ligand>
</feature>
<evidence type="ECO:0000256" key="4">
    <source>
        <dbReference type="ARBA" id="ARBA00022771"/>
    </source>
</evidence>
<keyword evidence="5 8" id="KW-0862">Zinc</keyword>
<organism evidence="14 15">
    <name type="scientific">Hymenoscyphus albidus</name>
    <dbReference type="NCBI Taxonomy" id="595503"/>
    <lineage>
        <taxon>Eukaryota</taxon>
        <taxon>Fungi</taxon>
        <taxon>Dikarya</taxon>
        <taxon>Ascomycota</taxon>
        <taxon>Pezizomycotina</taxon>
        <taxon>Leotiomycetes</taxon>
        <taxon>Helotiales</taxon>
        <taxon>Helotiaceae</taxon>
        <taxon>Hymenoscyphus</taxon>
    </lineage>
</organism>
<evidence type="ECO:0000256" key="1">
    <source>
        <dbReference type="ARBA" id="ARBA00004123"/>
    </source>
</evidence>
<feature type="transmembrane region" description="Helical" evidence="12">
    <location>
        <begin position="71"/>
        <end position="92"/>
    </location>
</feature>
<dbReference type="GO" id="GO:0005634">
    <property type="term" value="C:nucleus"/>
    <property type="evidence" value="ECO:0007669"/>
    <property type="project" value="UniProtKB-SubCell"/>
</dbReference>
<dbReference type="SMART" id="SM01408">
    <property type="entry name" value="ING"/>
    <property type="match status" value="1"/>
</dbReference>
<feature type="region of interest" description="Disordered" evidence="11">
    <location>
        <begin position="909"/>
        <end position="1005"/>
    </location>
</feature>
<dbReference type="Proteomes" id="UP000701801">
    <property type="component" value="Unassembled WGS sequence"/>
</dbReference>
<dbReference type="PANTHER" id="PTHR10333:SF94">
    <property type="entry name" value="FINGER DOMAIN PROTEIN, PUTATIVE (AFU_ORTHOLOGUE AFUA_3G11940)-RELATED"/>
    <property type="match status" value="1"/>
</dbReference>
<dbReference type="InterPro" id="IPR024610">
    <property type="entry name" value="ING_N_histone-binding"/>
</dbReference>
<feature type="binding site" evidence="8">
    <location>
        <position position="1246"/>
    </location>
    <ligand>
        <name>Zn(2+)</name>
        <dbReference type="ChEBI" id="CHEBI:29105"/>
        <label>2</label>
    </ligand>
</feature>
<dbReference type="InterPro" id="IPR011011">
    <property type="entry name" value="Znf_FYVE_PHD"/>
</dbReference>